<dbReference type="AlphaFoldDB" id="A0AAD8AR69"/>
<feature type="coiled-coil region" evidence="1">
    <location>
        <begin position="76"/>
        <end position="142"/>
    </location>
</feature>
<reference evidence="3" key="1">
    <citation type="journal article" date="2023" name="PLoS Negl. Trop. Dis.">
        <title>A genome sequence for Biomphalaria pfeifferi, the major vector snail for the human-infecting parasite Schistosoma mansoni.</title>
        <authorList>
            <person name="Bu L."/>
            <person name="Lu L."/>
            <person name="Laidemitt M.R."/>
            <person name="Zhang S.M."/>
            <person name="Mutuku M."/>
            <person name="Mkoji G."/>
            <person name="Steinauer M."/>
            <person name="Loker E.S."/>
        </authorList>
    </citation>
    <scope>NUCLEOTIDE SEQUENCE</scope>
    <source>
        <strain evidence="3">KasaAsao</strain>
    </source>
</reference>
<name>A0AAD8AR69_BIOPF</name>
<protein>
    <submittedName>
        <fullName evidence="3">Uncharacterized protein</fullName>
    </submittedName>
</protein>
<dbReference type="EMBL" id="JASAOG010000300">
    <property type="protein sequence ID" value="KAK0040855.1"/>
    <property type="molecule type" value="Genomic_DNA"/>
</dbReference>
<evidence type="ECO:0000313" key="3">
    <source>
        <dbReference type="EMBL" id="KAK0040855.1"/>
    </source>
</evidence>
<feature type="region of interest" description="Disordered" evidence="2">
    <location>
        <begin position="823"/>
        <end position="878"/>
    </location>
</feature>
<feature type="compositionally biased region" description="Basic and acidic residues" evidence="2">
    <location>
        <begin position="255"/>
        <end position="271"/>
    </location>
</feature>
<feature type="compositionally biased region" description="Basic and acidic residues" evidence="2">
    <location>
        <begin position="843"/>
        <end position="856"/>
    </location>
</feature>
<evidence type="ECO:0000313" key="4">
    <source>
        <dbReference type="Proteomes" id="UP001233172"/>
    </source>
</evidence>
<feature type="region of interest" description="Disordered" evidence="2">
    <location>
        <begin position="255"/>
        <end position="277"/>
    </location>
</feature>
<feature type="region of interest" description="Disordered" evidence="2">
    <location>
        <begin position="786"/>
        <end position="811"/>
    </location>
</feature>
<organism evidence="3 4">
    <name type="scientific">Biomphalaria pfeifferi</name>
    <name type="common">Bloodfluke planorb</name>
    <name type="synonym">Freshwater snail</name>
    <dbReference type="NCBI Taxonomy" id="112525"/>
    <lineage>
        <taxon>Eukaryota</taxon>
        <taxon>Metazoa</taxon>
        <taxon>Spiralia</taxon>
        <taxon>Lophotrochozoa</taxon>
        <taxon>Mollusca</taxon>
        <taxon>Gastropoda</taxon>
        <taxon>Heterobranchia</taxon>
        <taxon>Euthyneura</taxon>
        <taxon>Panpulmonata</taxon>
        <taxon>Hygrophila</taxon>
        <taxon>Lymnaeoidea</taxon>
        <taxon>Planorbidae</taxon>
        <taxon>Biomphalaria</taxon>
    </lineage>
</organism>
<comment type="caution">
    <text evidence="3">The sequence shown here is derived from an EMBL/GenBank/DDBJ whole genome shotgun (WGS) entry which is preliminary data.</text>
</comment>
<evidence type="ECO:0000256" key="2">
    <source>
        <dbReference type="SAM" id="MobiDB-lite"/>
    </source>
</evidence>
<reference evidence="3" key="2">
    <citation type="submission" date="2023-04" db="EMBL/GenBank/DDBJ databases">
        <authorList>
            <person name="Bu L."/>
            <person name="Lu L."/>
            <person name="Laidemitt M.R."/>
            <person name="Zhang S.M."/>
            <person name="Mutuku M."/>
            <person name="Mkoji G."/>
            <person name="Steinauer M."/>
            <person name="Loker E.S."/>
        </authorList>
    </citation>
    <scope>NUCLEOTIDE SEQUENCE</scope>
    <source>
        <strain evidence="3">KasaAsao</strain>
        <tissue evidence="3">Whole Snail</tissue>
    </source>
</reference>
<accession>A0AAD8AR69</accession>
<evidence type="ECO:0000256" key="1">
    <source>
        <dbReference type="SAM" id="Coils"/>
    </source>
</evidence>
<dbReference type="Proteomes" id="UP001233172">
    <property type="component" value="Unassembled WGS sequence"/>
</dbReference>
<keyword evidence="1" id="KW-0175">Coiled coil</keyword>
<sequence>MTDLDDLYEYVFQMSHMSLRKSPVKKNLTFFKPCQEVTSERNTDENRVDIYSDLSLDCVYQENYSSPLKLNIHNFDEKSDQELRKLRLENERLTAENKNLEAVKIQLTQNISSLFATSKKQLQNKEKEINELRKIIDMKQGSYSDKIGHQDHLRDTTVEFRNEDEKSETDSTIKSASDKTRHYQSLKYEKASRYKLETSVVPAPHNDKLISLNCLTKSPFKDGVQMSSRSTVDRFSKLYESFDLRKKILFKHLKNEQNESKSSNEKEDSHCTHSSQQKLIENTKTLAVENCHLVGQQSISHDTKHLGEQTAKTQRNVFKLLNMPEENSMLQKQTDKSKENVNLIKPNTMFVKHGEKKTFKQKHIPIEYIKIVKKQAKLKNRVTPTLEQNTDRNEQSIKPKEHINLETQSKVEMTFHRKVTERLTYSTSNKQDINQIFSLSKDSSKQDINTKYSIPRGILQQGINRIFSHSGEKPQALSQESEQQVISQTYDPMDSTCIADSKKTCYLDLKECTVVLADCKKLIQSDHQDEQFLSQSPTQSDQSISDFKLFMKSRAFDLQGKVDPDSVKVASSKICLRSYSPQKSKKVDSSQYLTKKPELMKQNTDRALSAKRKSVTLSTINSYEEYSTPVKKSKLSENNEMTKEVLSEAMSHDLSNMDLSNKDQSNNTIVGTPTSSSSFTNQTCSFQINTNAGNKIFKDATQALRENVSLGHSCFYWSAFPKDNVFLASITEQKSTSSFTNIDSLGDEHDNSQRGQITQNLIKPYCAQQDQFASDSKIEPVHSIKINNEDLQQKPKNLVRRHPENSESESLAHLLFTKNLSKKSKEKSDDFETPGSNSSVSIDSDKLSLLEDDSSKNRKRSKLEYPAPFSTSIPHTPNMILNDDEEPTCTTCVSPCKPYDLPPEFYPLRGGATLQEKGSLAQPMCGLPEVIPEPIVLSSFPTQSHDKEHNFLQIEQGVNNDKKSLDLCEAVIQQNNGTMASKKMKAQLELKSGVALENMKGNNLKLWTSLVQEKFHKVFHKELSTFKEYN</sequence>
<keyword evidence="4" id="KW-1185">Reference proteome</keyword>
<proteinExistence type="predicted"/>
<gene>
    <name evidence="3" type="ORF">Bpfe_029711</name>
</gene>